<evidence type="ECO:0000313" key="9">
    <source>
        <dbReference type="Proteomes" id="UP000283509"/>
    </source>
</evidence>
<reference evidence="8 9" key="2">
    <citation type="submission" date="2019-01" db="EMBL/GenBank/DDBJ databases">
        <title>The decoding of complex shrimp genome reveals the adaptation for benthos swimmer, frequently molting mechanism and breeding impact on genome.</title>
        <authorList>
            <person name="Sun Y."/>
            <person name="Gao Y."/>
            <person name="Yu Y."/>
        </authorList>
    </citation>
    <scope>NUCLEOTIDE SEQUENCE [LARGE SCALE GENOMIC DNA]</scope>
    <source>
        <tissue evidence="8">Muscle</tissue>
    </source>
</reference>
<proteinExistence type="predicted"/>
<dbReference type="Proteomes" id="UP000283509">
    <property type="component" value="Unassembled WGS sequence"/>
</dbReference>
<evidence type="ECO:0000256" key="1">
    <source>
        <dbReference type="ARBA" id="ARBA00004613"/>
    </source>
</evidence>
<dbReference type="Pfam" id="PF00089">
    <property type="entry name" value="Trypsin"/>
    <property type="match status" value="1"/>
</dbReference>
<evidence type="ECO:0000313" key="8">
    <source>
        <dbReference type="EMBL" id="ROT62869.1"/>
    </source>
</evidence>
<dbReference type="Gene3D" id="2.40.10.10">
    <property type="entry name" value="Trypsin-like serine proteases"/>
    <property type="match status" value="2"/>
</dbReference>
<evidence type="ECO:0000256" key="5">
    <source>
        <dbReference type="ARBA" id="ARBA00022825"/>
    </source>
</evidence>
<gene>
    <name evidence="8" type="ORF">C7M84_019260</name>
</gene>
<dbReference type="FunFam" id="2.40.10.10:FF:000122">
    <property type="entry name" value="Chymotrypsin-like elastase family member 1"/>
    <property type="match status" value="1"/>
</dbReference>
<dbReference type="InterPro" id="IPR009003">
    <property type="entry name" value="Peptidase_S1_PA"/>
</dbReference>
<dbReference type="PROSITE" id="PS00134">
    <property type="entry name" value="TRYPSIN_HIS"/>
    <property type="match status" value="1"/>
</dbReference>
<dbReference type="GO" id="GO:0006508">
    <property type="term" value="P:proteolysis"/>
    <property type="evidence" value="ECO:0007669"/>
    <property type="project" value="UniProtKB-KW"/>
</dbReference>
<dbReference type="GO" id="GO:0004252">
    <property type="term" value="F:serine-type endopeptidase activity"/>
    <property type="evidence" value="ECO:0007669"/>
    <property type="project" value="InterPro"/>
</dbReference>
<keyword evidence="2" id="KW-0964">Secreted</keyword>
<dbReference type="InterPro" id="IPR001254">
    <property type="entry name" value="Trypsin_dom"/>
</dbReference>
<dbReference type="OrthoDB" id="6336543at2759"/>
<name>A0A3R7QBX6_PENVA</name>
<evidence type="ECO:0000259" key="7">
    <source>
        <dbReference type="PROSITE" id="PS50240"/>
    </source>
</evidence>
<dbReference type="STRING" id="6689.A0A3R7QBX6"/>
<dbReference type="AlphaFoldDB" id="A0A3R7QBX6"/>
<dbReference type="PANTHER" id="PTHR24264:SF54">
    <property type="entry name" value="PEPTIDASE S1 DOMAIN-CONTAINING PROTEIN"/>
    <property type="match status" value="1"/>
</dbReference>
<keyword evidence="3" id="KW-0645">Protease</keyword>
<dbReference type="InterPro" id="IPR050127">
    <property type="entry name" value="Serine_Proteases_S1"/>
</dbReference>
<dbReference type="PRINTS" id="PR00722">
    <property type="entry name" value="CHYMOTRYPSIN"/>
</dbReference>
<accession>A0A3R7QBX6</accession>
<reference evidence="8 9" key="1">
    <citation type="submission" date="2018-04" db="EMBL/GenBank/DDBJ databases">
        <authorList>
            <person name="Zhang X."/>
            <person name="Yuan J."/>
            <person name="Li F."/>
            <person name="Xiang J."/>
        </authorList>
    </citation>
    <scope>NUCLEOTIDE SEQUENCE [LARGE SCALE GENOMIC DNA]</scope>
    <source>
        <tissue evidence="8">Muscle</tissue>
    </source>
</reference>
<evidence type="ECO:0000256" key="6">
    <source>
        <dbReference type="ARBA" id="ARBA00023157"/>
    </source>
</evidence>
<dbReference type="InterPro" id="IPR018114">
    <property type="entry name" value="TRYPSIN_HIS"/>
</dbReference>
<keyword evidence="6" id="KW-1015">Disulfide bond</keyword>
<evidence type="ECO:0000256" key="3">
    <source>
        <dbReference type="ARBA" id="ARBA00022670"/>
    </source>
</evidence>
<sequence length="355" mass="38077">MNPYGPLLSPLAPQQTIQNPLLLPSFLVSIRPTRTASPVLLSDDLRASVEANREAISELKSIVSKLLDCHSGCNLGHDDDGGLYAFRAPPVEIAPPPPGPSALHLAPTPEIVPPPPGPPGSMHLAATPGEFPWLVSLQVTNFEKVYVHLCGGTLIAPAWVLTAAHCLDSERIQELVVVLGEHDMDKEEGTEQKVTVKEVIKHPNYTHWNRPMDNDIALIHLSEAVKVREVVSFAELPSNVFEISTGLCREGGWGATDEGTPGPNVVKISEVPLLEKEKCKGAYNASLGDNVICAGEKGIGACVGDNGGPLMCHTPEGEVISGVMSWREGCALPGKPAVYMDVSKYIPWINHVMRA</sequence>
<dbReference type="SUPFAM" id="SSF50494">
    <property type="entry name" value="Trypsin-like serine proteases"/>
    <property type="match status" value="1"/>
</dbReference>
<dbReference type="PROSITE" id="PS50240">
    <property type="entry name" value="TRYPSIN_DOM"/>
    <property type="match status" value="1"/>
</dbReference>
<dbReference type="InterPro" id="IPR043504">
    <property type="entry name" value="Peptidase_S1_PA_chymotrypsin"/>
</dbReference>
<dbReference type="PANTHER" id="PTHR24264">
    <property type="entry name" value="TRYPSIN-RELATED"/>
    <property type="match status" value="1"/>
</dbReference>
<organism evidence="8 9">
    <name type="scientific">Penaeus vannamei</name>
    <name type="common">Whiteleg shrimp</name>
    <name type="synonym">Litopenaeus vannamei</name>
    <dbReference type="NCBI Taxonomy" id="6689"/>
    <lineage>
        <taxon>Eukaryota</taxon>
        <taxon>Metazoa</taxon>
        <taxon>Ecdysozoa</taxon>
        <taxon>Arthropoda</taxon>
        <taxon>Crustacea</taxon>
        <taxon>Multicrustacea</taxon>
        <taxon>Malacostraca</taxon>
        <taxon>Eumalacostraca</taxon>
        <taxon>Eucarida</taxon>
        <taxon>Decapoda</taxon>
        <taxon>Dendrobranchiata</taxon>
        <taxon>Penaeoidea</taxon>
        <taxon>Penaeidae</taxon>
        <taxon>Penaeus</taxon>
    </lineage>
</organism>
<dbReference type="InterPro" id="IPR001314">
    <property type="entry name" value="Peptidase_S1A"/>
</dbReference>
<comment type="caution">
    <text evidence="8">The sequence shown here is derived from an EMBL/GenBank/DDBJ whole genome shotgun (WGS) entry which is preliminary data.</text>
</comment>
<keyword evidence="9" id="KW-1185">Reference proteome</keyword>
<dbReference type="GO" id="GO:0005615">
    <property type="term" value="C:extracellular space"/>
    <property type="evidence" value="ECO:0007669"/>
    <property type="project" value="TreeGrafter"/>
</dbReference>
<evidence type="ECO:0000256" key="4">
    <source>
        <dbReference type="ARBA" id="ARBA00022801"/>
    </source>
</evidence>
<evidence type="ECO:0000256" key="2">
    <source>
        <dbReference type="ARBA" id="ARBA00022525"/>
    </source>
</evidence>
<dbReference type="CDD" id="cd00190">
    <property type="entry name" value="Tryp_SPc"/>
    <property type="match status" value="1"/>
</dbReference>
<comment type="subcellular location">
    <subcellularLocation>
        <location evidence="1">Secreted</location>
    </subcellularLocation>
</comment>
<protein>
    <submittedName>
        <fullName evidence="8">Peptidase S1 and S6 chymotrypsin/Hap</fullName>
    </submittedName>
</protein>
<keyword evidence="4" id="KW-0378">Hydrolase</keyword>
<feature type="domain" description="Peptidase S1" evidence="7">
    <location>
        <begin position="120"/>
        <end position="354"/>
    </location>
</feature>
<keyword evidence="5" id="KW-0720">Serine protease</keyword>
<dbReference type="EMBL" id="QCYY01003531">
    <property type="protein sequence ID" value="ROT62869.1"/>
    <property type="molecule type" value="Genomic_DNA"/>
</dbReference>
<dbReference type="SMART" id="SM00020">
    <property type="entry name" value="Tryp_SPc"/>
    <property type="match status" value="1"/>
</dbReference>